<gene>
    <name evidence="9" type="primary">nadD</name>
    <name evidence="11" type="ORF">KCG44_06290</name>
</gene>
<dbReference type="InterPro" id="IPR005248">
    <property type="entry name" value="NadD/NMNAT"/>
</dbReference>
<dbReference type="Proteomes" id="UP000722336">
    <property type="component" value="Unassembled WGS sequence"/>
</dbReference>
<evidence type="ECO:0000256" key="7">
    <source>
        <dbReference type="ARBA" id="ARBA00022840"/>
    </source>
</evidence>
<keyword evidence="5 9" id="KW-0548">Nucleotidyltransferase</keyword>
<evidence type="ECO:0000256" key="6">
    <source>
        <dbReference type="ARBA" id="ARBA00022741"/>
    </source>
</evidence>
<evidence type="ECO:0000256" key="3">
    <source>
        <dbReference type="ARBA" id="ARBA00009014"/>
    </source>
</evidence>
<accession>A0ABS6SDB0</accession>
<keyword evidence="6 9" id="KW-0547">Nucleotide-binding</keyword>
<dbReference type="EMBL" id="JAGSPA010000002">
    <property type="protein sequence ID" value="MBV7256393.1"/>
    <property type="molecule type" value="Genomic_DNA"/>
</dbReference>
<sequence length="204" mass="23158">MSRIGILGGSFNPAHGGHRHISLQAIDKLGLDEVWWLVSPQNPLKPATEMAPLEARLASAKGMARRAPIRPLALETELGTRYSVDTAREMLRRYPQHDFIWLMGSDNLAQLHRWKDWRKLAHSLPIAVLARRAYLGSARRAPAMGWLRRFQKRRAHARQWRNWSPPAIVLLNIPLDPTSATAIRARNPDWAARYLSSPSATDKD</sequence>
<name>A0ABS6SDB0_9SPHN</name>
<keyword evidence="4 9" id="KW-0808">Transferase</keyword>
<dbReference type="EC" id="2.7.7.18" evidence="9"/>
<keyword evidence="9" id="KW-0662">Pyridine nucleotide biosynthesis</keyword>
<dbReference type="PANTHER" id="PTHR39321:SF3">
    <property type="entry name" value="PHOSPHOPANTETHEINE ADENYLYLTRANSFERASE"/>
    <property type="match status" value="1"/>
</dbReference>
<comment type="function">
    <text evidence="1 9">Catalyzes the reversible adenylation of nicotinate mononucleotide (NaMN) to nicotinic acid adenine dinucleotide (NaAD).</text>
</comment>
<comment type="pathway">
    <text evidence="2 9">Cofactor biosynthesis; NAD(+) biosynthesis; deamido-NAD(+) from nicotinate D-ribonucleotide: step 1/1.</text>
</comment>
<dbReference type="PANTHER" id="PTHR39321">
    <property type="entry name" value="NICOTINATE-NUCLEOTIDE ADENYLYLTRANSFERASE-RELATED"/>
    <property type="match status" value="1"/>
</dbReference>
<evidence type="ECO:0000313" key="11">
    <source>
        <dbReference type="EMBL" id="MBV7256393.1"/>
    </source>
</evidence>
<dbReference type="HAMAP" id="MF_00244">
    <property type="entry name" value="NaMN_adenylyltr"/>
    <property type="match status" value="1"/>
</dbReference>
<evidence type="ECO:0000256" key="1">
    <source>
        <dbReference type="ARBA" id="ARBA00002324"/>
    </source>
</evidence>
<evidence type="ECO:0000256" key="4">
    <source>
        <dbReference type="ARBA" id="ARBA00022679"/>
    </source>
</evidence>
<reference evidence="11 12" key="1">
    <citation type="submission" date="2021-04" db="EMBL/GenBank/DDBJ databases">
        <authorList>
            <person name="Pira H."/>
            <person name="Risdian C."/>
            <person name="Wink J."/>
        </authorList>
    </citation>
    <scope>NUCLEOTIDE SEQUENCE [LARGE SCALE GENOMIC DNA]</scope>
    <source>
        <strain evidence="11 12">WHA3</strain>
    </source>
</reference>
<evidence type="ECO:0000256" key="5">
    <source>
        <dbReference type="ARBA" id="ARBA00022695"/>
    </source>
</evidence>
<evidence type="ECO:0000259" key="10">
    <source>
        <dbReference type="Pfam" id="PF01467"/>
    </source>
</evidence>
<dbReference type="Pfam" id="PF01467">
    <property type="entry name" value="CTP_transf_like"/>
    <property type="match status" value="1"/>
</dbReference>
<evidence type="ECO:0000256" key="2">
    <source>
        <dbReference type="ARBA" id="ARBA00005019"/>
    </source>
</evidence>
<comment type="caution">
    <text evidence="11">The sequence shown here is derived from an EMBL/GenBank/DDBJ whole genome shotgun (WGS) entry which is preliminary data.</text>
</comment>
<evidence type="ECO:0000256" key="9">
    <source>
        <dbReference type="HAMAP-Rule" id="MF_00244"/>
    </source>
</evidence>
<evidence type="ECO:0000256" key="8">
    <source>
        <dbReference type="ARBA" id="ARBA00048721"/>
    </source>
</evidence>
<dbReference type="NCBIfam" id="NF000843">
    <property type="entry name" value="PRK00071.2-2"/>
    <property type="match status" value="1"/>
</dbReference>
<protein>
    <recommendedName>
        <fullName evidence="9">Probable nicotinate-nucleotide adenylyltransferase</fullName>
        <ecNumber evidence="9">2.7.7.18</ecNumber>
    </recommendedName>
    <alternativeName>
        <fullName evidence="9">Deamido-NAD(+) diphosphorylase</fullName>
    </alternativeName>
    <alternativeName>
        <fullName evidence="9">Deamido-NAD(+) pyrophosphorylase</fullName>
    </alternativeName>
    <alternativeName>
        <fullName evidence="9">Nicotinate mononucleotide adenylyltransferase</fullName>
        <shortName evidence="9">NaMN adenylyltransferase</shortName>
    </alternativeName>
</protein>
<keyword evidence="7 9" id="KW-0067">ATP-binding</keyword>
<organism evidence="11 12">
    <name type="scientific">Pacificimonas pallii</name>
    <dbReference type="NCBI Taxonomy" id="2827236"/>
    <lineage>
        <taxon>Bacteria</taxon>
        <taxon>Pseudomonadati</taxon>
        <taxon>Pseudomonadota</taxon>
        <taxon>Alphaproteobacteria</taxon>
        <taxon>Sphingomonadales</taxon>
        <taxon>Sphingosinicellaceae</taxon>
        <taxon>Pacificimonas</taxon>
    </lineage>
</organism>
<comment type="similarity">
    <text evidence="3 9">Belongs to the NadD family.</text>
</comment>
<dbReference type="CDD" id="cd02165">
    <property type="entry name" value="NMNAT"/>
    <property type="match status" value="1"/>
</dbReference>
<dbReference type="InterPro" id="IPR004821">
    <property type="entry name" value="Cyt_trans-like"/>
</dbReference>
<comment type="catalytic activity">
    <reaction evidence="8 9">
        <text>nicotinate beta-D-ribonucleotide + ATP + H(+) = deamido-NAD(+) + diphosphate</text>
        <dbReference type="Rhea" id="RHEA:22860"/>
        <dbReference type="ChEBI" id="CHEBI:15378"/>
        <dbReference type="ChEBI" id="CHEBI:30616"/>
        <dbReference type="ChEBI" id="CHEBI:33019"/>
        <dbReference type="ChEBI" id="CHEBI:57502"/>
        <dbReference type="ChEBI" id="CHEBI:58437"/>
        <dbReference type="EC" id="2.7.7.18"/>
    </reaction>
</comment>
<keyword evidence="12" id="KW-1185">Reference proteome</keyword>
<keyword evidence="9" id="KW-0520">NAD</keyword>
<dbReference type="RefSeq" id="WP_218445021.1">
    <property type="nucleotide sequence ID" value="NZ_JAGSPA010000002.1"/>
</dbReference>
<dbReference type="GO" id="GO:0004515">
    <property type="term" value="F:nicotinate-nucleotide adenylyltransferase activity"/>
    <property type="evidence" value="ECO:0007669"/>
    <property type="project" value="UniProtKB-EC"/>
</dbReference>
<proteinExistence type="inferred from homology"/>
<evidence type="ECO:0000313" key="12">
    <source>
        <dbReference type="Proteomes" id="UP000722336"/>
    </source>
</evidence>
<feature type="domain" description="Cytidyltransferase-like" evidence="10">
    <location>
        <begin position="6"/>
        <end position="186"/>
    </location>
</feature>